<feature type="transmembrane region" description="Helical" evidence="6">
    <location>
        <begin position="12"/>
        <end position="32"/>
    </location>
</feature>
<gene>
    <name evidence="9" type="ORF">GCM10010970_26850</name>
</gene>
<evidence type="ECO:0008006" key="11">
    <source>
        <dbReference type="Google" id="ProtNLM"/>
    </source>
</evidence>
<dbReference type="CDD" id="cd01948">
    <property type="entry name" value="EAL"/>
    <property type="match status" value="1"/>
</dbReference>
<dbReference type="PANTHER" id="PTHR44757:SF2">
    <property type="entry name" value="BIOFILM ARCHITECTURE MAINTENANCE PROTEIN MBAA"/>
    <property type="match status" value="1"/>
</dbReference>
<dbReference type="RefSeq" id="WP_188704865.1">
    <property type="nucleotide sequence ID" value="NZ_BMLX01000003.1"/>
</dbReference>
<dbReference type="InterPro" id="IPR033479">
    <property type="entry name" value="dCache_1"/>
</dbReference>
<dbReference type="InterPro" id="IPR052155">
    <property type="entry name" value="Biofilm_reg_signaling"/>
</dbReference>
<dbReference type="NCBIfam" id="TIGR00254">
    <property type="entry name" value="GGDEF"/>
    <property type="match status" value="1"/>
</dbReference>
<dbReference type="CDD" id="cd00130">
    <property type="entry name" value="PAS"/>
    <property type="match status" value="1"/>
</dbReference>
<dbReference type="SUPFAM" id="SSF55073">
    <property type="entry name" value="Nucleotide cyclase"/>
    <property type="match status" value="1"/>
</dbReference>
<keyword evidence="3 6" id="KW-0812">Transmembrane</keyword>
<proteinExistence type="predicted"/>
<comment type="subcellular location">
    <subcellularLocation>
        <location evidence="1">Cell membrane</location>
        <topology evidence="1">Multi-pass membrane protein</topology>
    </subcellularLocation>
</comment>
<dbReference type="SMART" id="SM00091">
    <property type="entry name" value="PAS"/>
    <property type="match status" value="1"/>
</dbReference>
<protein>
    <recommendedName>
        <fullName evidence="11">PAS domain S-box-containing protein/diguanylate cyclase (GGDEF) domain-containing protein</fullName>
    </recommendedName>
</protein>
<dbReference type="SMART" id="SM00267">
    <property type="entry name" value="GGDEF"/>
    <property type="match status" value="1"/>
</dbReference>
<dbReference type="SUPFAM" id="SSF55785">
    <property type="entry name" value="PYP-like sensor domain (PAS domain)"/>
    <property type="match status" value="1"/>
</dbReference>
<keyword evidence="5 6" id="KW-0472">Membrane</keyword>
<accession>A0ABQ2PB03</accession>
<dbReference type="SMART" id="SM00052">
    <property type="entry name" value="EAL"/>
    <property type="match status" value="1"/>
</dbReference>
<evidence type="ECO:0000256" key="4">
    <source>
        <dbReference type="ARBA" id="ARBA00022989"/>
    </source>
</evidence>
<dbReference type="CDD" id="cd12915">
    <property type="entry name" value="PDC2_DGC_like"/>
    <property type="match status" value="1"/>
</dbReference>
<dbReference type="PANTHER" id="PTHR44757">
    <property type="entry name" value="DIGUANYLATE CYCLASE DGCP"/>
    <property type="match status" value="1"/>
</dbReference>
<dbReference type="PROSITE" id="PS50883">
    <property type="entry name" value="EAL"/>
    <property type="match status" value="1"/>
</dbReference>
<keyword evidence="2" id="KW-1003">Cell membrane</keyword>
<reference evidence="10" key="1">
    <citation type="journal article" date="2019" name="Int. J. Syst. Evol. Microbiol.">
        <title>The Global Catalogue of Microorganisms (GCM) 10K type strain sequencing project: providing services to taxonomists for standard genome sequencing and annotation.</title>
        <authorList>
            <consortium name="The Broad Institute Genomics Platform"/>
            <consortium name="The Broad Institute Genome Sequencing Center for Infectious Disease"/>
            <person name="Wu L."/>
            <person name="Ma J."/>
        </authorList>
    </citation>
    <scope>NUCLEOTIDE SEQUENCE [LARGE SCALE GENOMIC DNA]</scope>
    <source>
        <strain evidence="10">CGMCC 1.8859</strain>
    </source>
</reference>
<dbReference type="InterPro" id="IPR035965">
    <property type="entry name" value="PAS-like_dom_sf"/>
</dbReference>
<dbReference type="CDD" id="cd01949">
    <property type="entry name" value="GGDEF"/>
    <property type="match status" value="1"/>
</dbReference>
<dbReference type="NCBIfam" id="TIGR00229">
    <property type="entry name" value="sensory_box"/>
    <property type="match status" value="1"/>
</dbReference>
<feature type="domain" description="EAL" evidence="7">
    <location>
        <begin position="646"/>
        <end position="900"/>
    </location>
</feature>
<dbReference type="InterPro" id="IPR029787">
    <property type="entry name" value="Nucleotide_cyclase"/>
</dbReference>
<evidence type="ECO:0000256" key="5">
    <source>
        <dbReference type="ARBA" id="ARBA00023136"/>
    </source>
</evidence>
<dbReference type="Gene3D" id="3.30.450.20">
    <property type="entry name" value="PAS domain"/>
    <property type="match status" value="3"/>
</dbReference>
<feature type="domain" description="GGDEF" evidence="8">
    <location>
        <begin position="497"/>
        <end position="637"/>
    </location>
</feature>
<dbReference type="Pfam" id="PF00563">
    <property type="entry name" value="EAL"/>
    <property type="match status" value="1"/>
</dbReference>
<dbReference type="Gene3D" id="3.20.20.450">
    <property type="entry name" value="EAL domain"/>
    <property type="match status" value="1"/>
</dbReference>
<dbReference type="CDD" id="cd12914">
    <property type="entry name" value="PDC1_DGC_like"/>
    <property type="match status" value="1"/>
</dbReference>
<dbReference type="Proteomes" id="UP000637267">
    <property type="component" value="Unassembled WGS sequence"/>
</dbReference>
<name>A0ABQ2PB03_9NEIS</name>
<evidence type="ECO:0000313" key="10">
    <source>
        <dbReference type="Proteomes" id="UP000637267"/>
    </source>
</evidence>
<dbReference type="InterPro" id="IPR000160">
    <property type="entry name" value="GGDEF_dom"/>
</dbReference>
<dbReference type="Pfam" id="PF13426">
    <property type="entry name" value="PAS_9"/>
    <property type="match status" value="1"/>
</dbReference>
<dbReference type="PROSITE" id="PS50887">
    <property type="entry name" value="GGDEF"/>
    <property type="match status" value="1"/>
</dbReference>
<comment type="caution">
    <text evidence="9">The sequence shown here is derived from an EMBL/GenBank/DDBJ whole genome shotgun (WGS) entry which is preliminary data.</text>
</comment>
<feature type="transmembrane region" description="Helical" evidence="6">
    <location>
        <begin position="290"/>
        <end position="312"/>
    </location>
</feature>
<keyword evidence="10" id="KW-1185">Reference proteome</keyword>
<evidence type="ECO:0000256" key="3">
    <source>
        <dbReference type="ARBA" id="ARBA00022692"/>
    </source>
</evidence>
<dbReference type="InterPro" id="IPR000014">
    <property type="entry name" value="PAS"/>
</dbReference>
<evidence type="ECO:0000259" key="7">
    <source>
        <dbReference type="PROSITE" id="PS50883"/>
    </source>
</evidence>
<evidence type="ECO:0000256" key="2">
    <source>
        <dbReference type="ARBA" id="ARBA00022475"/>
    </source>
</evidence>
<organism evidence="9 10">
    <name type="scientific">Silvimonas iriomotensis</name>
    <dbReference type="NCBI Taxonomy" id="449662"/>
    <lineage>
        <taxon>Bacteria</taxon>
        <taxon>Pseudomonadati</taxon>
        <taxon>Pseudomonadota</taxon>
        <taxon>Betaproteobacteria</taxon>
        <taxon>Neisseriales</taxon>
        <taxon>Chitinibacteraceae</taxon>
        <taxon>Silvimonas</taxon>
    </lineage>
</organism>
<dbReference type="SUPFAM" id="SSF141868">
    <property type="entry name" value="EAL domain-like"/>
    <property type="match status" value="1"/>
</dbReference>
<dbReference type="InterPro" id="IPR043128">
    <property type="entry name" value="Rev_trsase/Diguanyl_cyclase"/>
</dbReference>
<keyword evidence="4 6" id="KW-1133">Transmembrane helix</keyword>
<dbReference type="Pfam" id="PF00990">
    <property type="entry name" value="GGDEF"/>
    <property type="match status" value="1"/>
</dbReference>
<evidence type="ECO:0000256" key="6">
    <source>
        <dbReference type="SAM" id="Phobius"/>
    </source>
</evidence>
<evidence type="ECO:0000256" key="1">
    <source>
        <dbReference type="ARBA" id="ARBA00004651"/>
    </source>
</evidence>
<dbReference type="InterPro" id="IPR035919">
    <property type="entry name" value="EAL_sf"/>
</dbReference>
<sequence>MTAPRSPLVSRLVAALVLLNAFVYVLVAAALWQSHQQYERQAIQATQNLAQSLAINVSGTLKKIDVGLFSIATESERQLARGGIDEESINRFIYAQHQLIPEVEGLRIADAHGHVLYGDKVPAGPARNVSDRDLFKRLAANNTREAQISDLGVSRVTGAWSMAIGRRITAPDGSFAGMAYALLPLDWFNSLYHPFDLGPHGMISMRDKDLRAWFRLPPSPAMNTPDGKAIVSQTTSDYVHNHPEGATYETVVKLDNTRRRMSFRPIDGQPLFIFVGQATEDYLASWRQEVMAAALVLLIFSIISIAITRHAYRTRLAELESIEALSNSREELLRSETRFRTLHDATIDAVWLRDKDFHMIDCNPAAIRLMGARSRAELMQTAPDDLWPPVQPDGTLSTVKRDECLAQLRRDGNIRVEWVYKRLDNGESFPVEVLMTGLILDGHPLLQMVVHDISDRKAAEEQIRHLAYFDSLTGLPNRRLLMDKLDQALKASGQSGQFGALMILDLDNFKLLNDTRGHEIGDRLLLAVAQRLMQTAEPAGMVCRLGGDEYVVILENLGHERTVALHHAETRTEIIRAALDQTWPLQDDDLPFHSTSSIGVTLFQGQDTEIRTLLKQADVALYQAKAAGRNAFCLFSPALQDVIDTRSSLESALRGGLNRAEFQLYYQPQFSLDHGLLGAEALLRWTPEHHPAVSPAVFIPVAEETGLILRLGQWVLHTACEQLVRWAQQPQTRDLKIAINVSARQFHRPDFAARVRSALEATGANPARLQLELTESVVLEKVGEVVERMQQIRQLGVTFSLDDFGTGFSSLSYLKQLPLDQIKIDQSFVRDLISSGNDAAIVRAIIAIGRSLGLQVIAEGVETQDQMVYLTSMDCRAFQGYLLGRPVPMRDWQRAWHDWQHQDAQAG</sequence>
<dbReference type="InterPro" id="IPR001633">
    <property type="entry name" value="EAL_dom"/>
</dbReference>
<dbReference type="Gene3D" id="3.30.70.270">
    <property type="match status" value="1"/>
</dbReference>
<dbReference type="EMBL" id="BMLX01000003">
    <property type="protein sequence ID" value="GGP22685.1"/>
    <property type="molecule type" value="Genomic_DNA"/>
</dbReference>
<evidence type="ECO:0000259" key="8">
    <source>
        <dbReference type="PROSITE" id="PS50887"/>
    </source>
</evidence>
<dbReference type="Pfam" id="PF02743">
    <property type="entry name" value="dCache_1"/>
    <property type="match status" value="1"/>
</dbReference>
<evidence type="ECO:0000313" key="9">
    <source>
        <dbReference type="EMBL" id="GGP22685.1"/>
    </source>
</evidence>